<dbReference type="InterPro" id="IPR007185">
    <property type="entry name" value="DNA_pol_a/d/e_bsu"/>
</dbReference>
<keyword evidence="11" id="KW-1185">Reference proteome</keyword>
<dbReference type="Gene3D" id="3.60.21.60">
    <property type="match status" value="2"/>
</dbReference>
<dbReference type="STRING" id="1507870.A0A1V8TFV6"/>
<comment type="subcellular location">
    <subcellularLocation>
        <location evidence="1 6">Nucleus</location>
    </subcellularLocation>
</comment>
<comment type="caution">
    <text evidence="10">The sequence shown here is derived from an EMBL/GenBank/DDBJ whole genome shotgun (WGS) entry which is preliminary data.</text>
</comment>
<dbReference type="Pfam" id="PF04042">
    <property type="entry name" value="DNA_pol_E_B"/>
    <property type="match status" value="1"/>
</dbReference>
<dbReference type="EMBL" id="NAJO01000009">
    <property type="protein sequence ID" value="OQO10267.1"/>
    <property type="molecule type" value="Genomic_DNA"/>
</dbReference>
<evidence type="ECO:0000313" key="11">
    <source>
        <dbReference type="Proteomes" id="UP000192596"/>
    </source>
</evidence>
<dbReference type="PIRSF" id="PIRSF018300">
    <property type="entry name" value="DNA_pol_alph_2"/>
    <property type="match status" value="1"/>
</dbReference>
<keyword evidence="4 6" id="KW-0235">DNA replication</keyword>
<dbReference type="GO" id="GO:0003677">
    <property type="term" value="F:DNA binding"/>
    <property type="evidence" value="ECO:0007669"/>
    <property type="project" value="InterPro"/>
</dbReference>
<evidence type="ECO:0000256" key="6">
    <source>
        <dbReference type="PIRNR" id="PIRNR018300"/>
    </source>
</evidence>
<dbReference type="Pfam" id="PF22062">
    <property type="entry name" value="OB_DPOA2"/>
    <property type="match status" value="1"/>
</dbReference>
<dbReference type="GO" id="GO:0006270">
    <property type="term" value="P:DNA replication initiation"/>
    <property type="evidence" value="ECO:0007669"/>
    <property type="project" value="TreeGrafter"/>
</dbReference>
<comment type="similarity">
    <text evidence="2 6">Belongs to the DNA polymerase alpha subunit B family.</text>
</comment>
<reference evidence="11" key="1">
    <citation type="submission" date="2017-03" db="EMBL/GenBank/DDBJ databases">
        <title>Genomes of endolithic fungi from Antarctica.</title>
        <authorList>
            <person name="Coleine C."/>
            <person name="Masonjones S."/>
            <person name="Stajich J.E."/>
        </authorList>
    </citation>
    <scope>NUCLEOTIDE SEQUENCE [LARGE SCALE GENOMIC DNA]</scope>
    <source>
        <strain evidence="11">CCFEE 5527</strain>
    </source>
</reference>
<proteinExistence type="inferred from homology"/>
<keyword evidence="5 6" id="KW-0539">Nucleus</keyword>
<dbReference type="PANTHER" id="PTHR23061:SF12">
    <property type="entry name" value="DNA POLYMERASE ALPHA SUBUNIT B"/>
    <property type="match status" value="1"/>
</dbReference>
<sequence length="671" mass="71260">MADDPTTQLHTLFSPHTPLPSDVLHELSSLTSLLSLAPEELFYKWESYAIKMGTETTQISFKTVKDFKKDLQDALERESRAKAPHASVKRAVAATPRGAVRGNGDVFGMMEGLTPGSDGAGSGSARGGGKRKAAEMGTPSGKVVKSNGRSSPNGAGSRAEGPVTSFAERQNAGQVVETLNGHLAGAGAADDEEPRIEKRVLLKANTEIPKFAYKSMAMQLTSASEILDDRIDTFTELVQDHHKLPDSAFGNPAAQSTAEIVAVGRIACDQPTGKLNAASITLETSRRMGAGLRVQLKFQPGVSYDVFPGKIVALRGTNVNGESFLVSETLTLPLLPPAASTPSELSIHTDRTISATGKATPLQYLIASGPYTPDTDLSFAALHALLDLARTQQPDILLLTGPFLDLEHPFFAAGDLEPHLPASAHIDPDRATLNDVFRALISVPLQQLCQAVPTITIILVPSVRDAISTAVSWPQDKFAKGPLGLPKQVQVVTNPMTLSINETVLGISSQDILSELRRENVKSSAGGLGSGEDMLARLAGQVIEQRHFFPVFPPQAREALPALSTGLEGLGEEGGVLPIGAGLDIGFLKLGEWLSVRPDVLVLPSALPAFAKVVDSVLVINPGTLSKRRGAGTYASLSLHPRSTASDEEREADHVLGHEVHSRARVDVVRI</sequence>
<dbReference type="FunCoup" id="A0A1V8TFV6">
    <property type="interactions" value="752"/>
</dbReference>
<dbReference type="InterPro" id="IPR016722">
    <property type="entry name" value="DNA_pol_alpha_bsu"/>
</dbReference>
<name>A0A1V8TFV6_9PEZI</name>
<dbReference type="InterPro" id="IPR054300">
    <property type="entry name" value="OB_DPOA2"/>
</dbReference>
<feature type="domain" description="DNA polymerase alpha subunit B OB" evidence="9">
    <location>
        <begin position="224"/>
        <end position="331"/>
    </location>
</feature>
<gene>
    <name evidence="10" type="ORF">B0A48_04625</name>
</gene>
<dbReference type="FunFam" id="3.60.21.60:FF:000008">
    <property type="entry name" value="DNA polymerase alpha subunit B"/>
    <property type="match status" value="1"/>
</dbReference>
<evidence type="ECO:0000259" key="8">
    <source>
        <dbReference type="Pfam" id="PF04042"/>
    </source>
</evidence>
<dbReference type="AlphaFoldDB" id="A0A1V8TFV6"/>
<evidence type="ECO:0000256" key="1">
    <source>
        <dbReference type="ARBA" id="ARBA00004123"/>
    </source>
</evidence>
<evidence type="ECO:0000256" key="4">
    <source>
        <dbReference type="ARBA" id="ARBA00022705"/>
    </source>
</evidence>
<evidence type="ECO:0000259" key="9">
    <source>
        <dbReference type="Pfam" id="PF22062"/>
    </source>
</evidence>
<accession>A0A1V8TFV6</accession>
<dbReference type="InParanoid" id="A0A1V8TFV6"/>
<organism evidence="10 11">
    <name type="scientific">Cryoendolithus antarcticus</name>
    <dbReference type="NCBI Taxonomy" id="1507870"/>
    <lineage>
        <taxon>Eukaryota</taxon>
        <taxon>Fungi</taxon>
        <taxon>Dikarya</taxon>
        <taxon>Ascomycota</taxon>
        <taxon>Pezizomycotina</taxon>
        <taxon>Dothideomycetes</taxon>
        <taxon>Dothideomycetidae</taxon>
        <taxon>Cladosporiales</taxon>
        <taxon>Cladosporiaceae</taxon>
        <taxon>Cryoendolithus</taxon>
    </lineage>
</organism>
<dbReference type="GO" id="GO:0005658">
    <property type="term" value="C:alpha DNA polymerase:primase complex"/>
    <property type="evidence" value="ECO:0007669"/>
    <property type="project" value="TreeGrafter"/>
</dbReference>
<protein>
    <recommendedName>
        <fullName evidence="3 6">DNA polymerase alpha subunit B</fullName>
    </recommendedName>
</protein>
<feature type="region of interest" description="Disordered" evidence="7">
    <location>
        <begin position="111"/>
        <end position="162"/>
    </location>
</feature>
<evidence type="ECO:0000256" key="5">
    <source>
        <dbReference type="ARBA" id="ARBA00023242"/>
    </source>
</evidence>
<feature type="compositionally biased region" description="Gly residues" evidence="7">
    <location>
        <begin position="118"/>
        <end position="127"/>
    </location>
</feature>
<evidence type="ECO:0000256" key="3">
    <source>
        <dbReference type="ARBA" id="ARBA00018596"/>
    </source>
</evidence>
<comment type="function">
    <text evidence="6">Accessory subunit of the DNA polymerase alpha complex (also known as the alpha DNA polymerase-primase complex) which plays an essential role in the initiation of DNA synthesis.</text>
</comment>
<dbReference type="OrthoDB" id="336885at2759"/>
<feature type="domain" description="DNA polymerase alpha/delta/epsilon subunit B" evidence="8">
    <location>
        <begin position="365"/>
        <end position="612"/>
    </location>
</feature>
<dbReference type="Proteomes" id="UP000192596">
    <property type="component" value="Unassembled WGS sequence"/>
</dbReference>
<evidence type="ECO:0000313" key="10">
    <source>
        <dbReference type="EMBL" id="OQO10267.1"/>
    </source>
</evidence>
<evidence type="ECO:0000256" key="2">
    <source>
        <dbReference type="ARBA" id="ARBA00007299"/>
    </source>
</evidence>
<evidence type="ECO:0000256" key="7">
    <source>
        <dbReference type="SAM" id="MobiDB-lite"/>
    </source>
</evidence>
<dbReference type="PANTHER" id="PTHR23061">
    <property type="entry name" value="DNA POLYMERASE 2 ALPHA 70 KDA SUBUNIT"/>
    <property type="match status" value="1"/>
</dbReference>